<sequence>MAASAQPGTDRAPIRPQPGNERDPANFVGREEPTRLARERLLAGDNLWLSDPRRIGKTYWMRTFAAREAGFQGYLINYEGVTSVDEFLTRTAEELHGSRKLPDRTRRVLSTVFENVESVGMPGVIIVKPYHRRTPPLTLLTSILGALDTDDGPVPLVMMDEVPMAIRNIARSEDASAAAALLQTLRALRQGTTRVRWIVAGSVGFHHVLRDAGGASGDLADLASLVLGPLPDHETRELAQRLLLGINQMPSDRTVEALVEVSGGIPFLAHKVVGMLGQRSKGAATAQDVRDCFEDFIDCHEEFGWFDHFTRRVDQYYGDRTRLARKTLDSAVSSEHQWVPLASLDAAVLDVLDDLVADHYLEVSGQRVRWRYPALQYIWARRRRLWDRP</sequence>
<organism evidence="2 3">
    <name type="scientific">Actinomyces howellii</name>
    <dbReference type="NCBI Taxonomy" id="52771"/>
    <lineage>
        <taxon>Bacteria</taxon>
        <taxon>Bacillati</taxon>
        <taxon>Actinomycetota</taxon>
        <taxon>Actinomycetes</taxon>
        <taxon>Actinomycetales</taxon>
        <taxon>Actinomycetaceae</taxon>
        <taxon>Actinomyces</taxon>
    </lineage>
</organism>
<evidence type="ECO:0000313" key="3">
    <source>
        <dbReference type="Proteomes" id="UP000266895"/>
    </source>
</evidence>
<evidence type="ECO:0000256" key="1">
    <source>
        <dbReference type="SAM" id="MobiDB-lite"/>
    </source>
</evidence>
<dbReference type="OrthoDB" id="1550950at2"/>
<reference evidence="2 3" key="1">
    <citation type="submission" date="2018-12" db="EMBL/GenBank/DDBJ databases">
        <authorList>
            <consortium name="Pathogen Informatics"/>
        </authorList>
    </citation>
    <scope>NUCLEOTIDE SEQUENCE [LARGE SCALE GENOMIC DNA]</scope>
    <source>
        <strain evidence="2 3">NCTC11636</strain>
    </source>
</reference>
<accession>A0A448HHN9</accession>
<protein>
    <submittedName>
        <fullName evidence="2">Predicted ATPase (AAA+ superfamily)</fullName>
    </submittedName>
</protein>
<dbReference type="SUPFAM" id="SSF52540">
    <property type="entry name" value="P-loop containing nucleoside triphosphate hydrolases"/>
    <property type="match status" value="1"/>
</dbReference>
<evidence type="ECO:0000313" key="2">
    <source>
        <dbReference type="EMBL" id="VEG28710.1"/>
    </source>
</evidence>
<dbReference type="RefSeq" id="WP_126382720.1">
    <property type="nucleotide sequence ID" value="NZ_LR134350.1"/>
</dbReference>
<feature type="compositionally biased region" description="Basic and acidic residues" evidence="1">
    <location>
        <begin position="20"/>
        <end position="30"/>
    </location>
</feature>
<dbReference type="Gene3D" id="3.40.50.300">
    <property type="entry name" value="P-loop containing nucleotide triphosphate hydrolases"/>
    <property type="match status" value="1"/>
</dbReference>
<dbReference type="InterPro" id="IPR027417">
    <property type="entry name" value="P-loop_NTPase"/>
</dbReference>
<dbReference type="Proteomes" id="UP000266895">
    <property type="component" value="Chromosome"/>
</dbReference>
<dbReference type="PANTHER" id="PTHR34301:SF8">
    <property type="entry name" value="ATPASE DOMAIN-CONTAINING PROTEIN"/>
    <property type="match status" value="1"/>
</dbReference>
<keyword evidence="3" id="KW-1185">Reference proteome</keyword>
<name>A0A448HHN9_9ACTO</name>
<dbReference type="EMBL" id="LR134350">
    <property type="protein sequence ID" value="VEG28710.1"/>
    <property type="molecule type" value="Genomic_DNA"/>
</dbReference>
<dbReference type="KEGG" id="ahw:NCTC11636_01678"/>
<proteinExistence type="predicted"/>
<dbReference type="PANTHER" id="PTHR34301">
    <property type="entry name" value="DNA-BINDING PROTEIN-RELATED"/>
    <property type="match status" value="1"/>
</dbReference>
<feature type="region of interest" description="Disordered" evidence="1">
    <location>
        <begin position="1"/>
        <end position="30"/>
    </location>
</feature>
<gene>
    <name evidence="2" type="ORF">NCTC11636_01678</name>
</gene>
<dbReference type="AlphaFoldDB" id="A0A448HHN9"/>